<dbReference type="GO" id="GO:0008270">
    <property type="term" value="F:zinc ion binding"/>
    <property type="evidence" value="ECO:0007669"/>
    <property type="project" value="UniProtKB-UniRule"/>
</dbReference>
<dbReference type="Proteomes" id="UP000813385">
    <property type="component" value="Unassembled WGS sequence"/>
</dbReference>
<dbReference type="AlphaFoldDB" id="A0A8K0X7K3"/>
<comment type="function">
    <text evidence="8">Reversible hydration of carbon dioxide.</text>
</comment>
<evidence type="ECO:0000256" key="7">
    <source>
        <dbReference type="PIRSR" id="PIRSR601765-1"/>
    </source>
</evidence>
<accession>A0A8K0X7K3</accession>
<reference evidence="9" key="1">
    <citation type="journal article" date="2021" name="Nat. Commun.">
        <title>Genetic determinants of endophytism in the Arabidopsis root mycobiome.</title>
        <authorList>
            <person name="Mesny F."/>
            <person name="Miyauchi S."/>
            <person name="Thiergart T."/>
            <person name="Pickel B."/>
            <person name="Atanasova L."/>
            <person name="Karlsson M."/>
            <person name="Huettel B."/>
            <person name="Barry K.W."/>
            <person name="Haridas S."/>
            <person name="Chen C."/>
            <person name="Bauer D."/>
            <person name="Andreopoulos W."/>
            <person name="Pangilinan J."/>
            <person name="LaButti K."/>
            <person name="Riley R."/>
            <person name="Lipzen A."/>
            <person name="Clum A."/>
            <person name="Drula E."/>
            <person name="Henrissat B."/>
            <person name="Kohler A."/>
            <person name="Grigoriev I.V."/>
            <person name="Martin F.M."/>
            <person name="Hacquard S."/>
        </authorList>
    </citation>
    <scope>NUCLEOTIDE SEQUENCE</scope>
    <source>
        <strain evidence="9">MPI-CAGE-AT-0016</strain>
    </source>
</reference>
<evidence type="ECO:0000256" key="4">
    <source>
        <dbReference type="ARBA" id="ARBA00022833"/>
    </source>
</evidence>
<organism evidence="9 10">
    <name type="scientific">Plectosphaerella cucumerina</name>
    <dbReference type="NCBI Taxonomy" id="40658"/>
    <lineage>
        <taxon>Eukaryota</taxon>
        <taxon>Fungi</taxon>
        <taxon>Dikarya</taxon>
        <taxon>Ascomycota</taxon>
        <taxon>Pezizomycotina</taxon>
        <taxon>Sordariomycetes</taxon>
        <taxon>Hypocreomycetidae</taxon>
        <taxon>Glomerellales</taxon>
        <taxon>Plectosphaerellaceae</taxon>
        <taxon>Plectosphaerella</taxon>
    </lineage>
</organism>
<dbReference type="EC" id="4.2.1.1" evidence="2 8"/>
<dbReference type="Pfam" id="PF00484">
    <property type="entry name" value="Pro_CA"/>
    <property type="match status" value="1"/>
</dbReference>
<evidence type="ECO:0000256" key="1">
    <source>
        <dbReference type="ARBA" id="ARBA00006217"/>
    </source>
</evidence>
<evidence type="ECO:0000256" key="8">
    <source>
        <dbReference type="RuleBase" id="RU003956"/>
    </source>
</evidence>
<feature type="binding site" evidence="7">
    <location>
        <position position="81"/>
    </location>
    <ligand>
        <name>Zn(2+)</name>
        <dbReference type="ChEBI" id="CHEBI:29105"/>
    </ligand>
</feature>
<protein>
    <recommendedName>
        <fullName evidence="2 8">Carbonic anhydrase</fullName>
        <ecNumber evidence="2 8">4.2.1.1</ecNumber>
    </recommendedName>
    <alternativeName>
        <fullName evidence="8">Carbonate dehydratase</fullName>
    </alternativeName>
</protein>
<dbReference type="InterPro" id="IPR036874">
    <property type="entry name" value="Carbonic_anhydrase_sf"/>
</dbReference>
<dbReference type="GO" id="GO:0015976">
    <property type="term" value="P:carbon utilization"/>
    <property type="evidence" value="ECO:0007669"/>
    <property type="project" value="InterPro"/>
</dbReference>
<dbReference type="SUPFAM" id="SSF53056">
    <property type="entry name" value="beta-carbonic anhydrase, cab"/>
    <property type="match status" value="1"/>
</dbReference>
<keyword evidence="5 8" id="KW-0456">Lyase</keyword>
<dbReference type="InterPro" id="IPR001765">
    <property type="entry name" value="Carbonic_anhydrase"/>
</dbReference>
<gene>
    <name evidence="9" type="ORF">B0T11DRAFT_278827</name>
</gene>
<dbReference type="PANTHER" id="PTHR43175:SF3">
    <property type="entry name" value="CARBON DISULFIDE HYDROLASE"/>
    <property type="match status" value="1"/>
</dbReference>
<evidence type="ECO:0000256" key="3">
    <source>
        <dbReference type="ARBA" id="ARBA00022723"/>
    </source>
</evidence>
<comment type="cofactor">
    <cofactor evidence="7">
        <name>Zn(2+)</name>
        <dbReference type="ChEBI" id="CHEBI:29105"/>
    </cofactor>
    <text evidence="7">Binds 1 zinc ion per subunit.</text>
</comment>
<dbReference type="Gene3D" id="3.40.1050.10">
    <property type="entry name" value="Carbonic anhydrase"/>
    <property type="match status" value="1"/>
</dbReference>
<feature type="binding site" evidence="7">
    <location>
        <position position="133"/>
    </location>
    <ligand>
        <name>Zn(2+)</name>
        <dbReference type="ChEBI" id="CHEBI:29105"/>
    </ligand>
</feature>
<evidence type="ECO:0000256" key="5">
    <source>
        <dbReference type="ARBA" id="ARBA00023239"/>
    </source>
</evidence>
<dbReference type="GO" id="GO:0004089">
    <property type="term" value="F:carbonate dehydratase activity"/>
    <property type="evidence" value="ECO:0007669"/>
    <property type="project" value="UniProtKB-UniRule"/>
</dbReference>
<dbReference type="OrthoDB" id="10248475at2759"/>
<feature type="binding site" evidence="7">
    <location>
        <position position="83"/>
    </location>
    <ligand>
        <name>Zn(2+)</name>
        <dbReference type="ChEBI" id="CHEBI:29105"/>
    </ligand>
</feature>
<comment type="caution">
    <text evidence="9">The sequence shown here is derived from an EMBL/GenBank/DDBJ whole genome shotgun (WGS) entry which is preliminary data.</text>
</comment>
<dbReference type="PROSITE" id="PS00704">
    <property type="entry name" value="PROK_CO2_ANHYDRASE_1"/>
    <property type="match status" value="1"/>
</dbReference>
<keyword evidence="4 7" id="KW-0862">Zinc</keyword>
<proteinExistence type="inferred from homology"/>
<keyword evidence="10" id="KW-1185">Reference proteome</keyword>
<evidence type="ECO:0000313" key="9">
    <source>
        <dbReference type="EMBL" id="KAH7369480.1"/>
    </source>
</evidence>
<dbReference type="InterPro" id="IPR015892">
    <property type="entry name" value="Carbonic_anhydrase_CS"/>
</dbReference>
<name>A0A8K0X7K3_9PEZI</name>
<dbReference type="SMART" id="SM00947">
    <property type="entry name" value="Pro_CA"/>
    <property type="match status" value="1"/>
</dbReference>
<feature type="binding site" evidence="7">
    <location>
        <position position="136"/>
    </location>
    <ligand>
        <name>Zn(2+)</name>
        <dbReference type="ChEBI" id="CHEBI:29105"/>
    </ligand>
</feature>
<dbReference type="CDD" id="cd03379">
    <property type="entry name" value="beta_CA_cladeD"/>
    <property type="match status" value="1"/>
</dbReference>
<evidence type="ECO:0000256" key="6">
    <source>
        <dbReference type="ARBA" id="ARBA00048348"/>
    </source>
</evidence>
<comment type="catalytic activity">
    <reaction evidence="6 8">
        <text>hydrogencarbonate + H(+) = CO2 + H2O</text>
        <dbReference type="Rhea" id="RHEA:10748"/>
        <dbReference type="ChEBI" id="CHEBI:15377"/>
        <dbReference type="ChEBI" id="CHEBI:15378"/>
        <dbReference type="ChEBI" id="CHEBI:16526"/>
        <dbReference type="ChEBI" id="CHEBI:17544"/>
        <dbReference type="EC" id="4.2.1.1"/>
    </reaction>
</comment>
<sequence length="217" mass="23851">MITRQSVTLTPGANMIDILSRGGSLGMATRTSSRTTTMAEQQFEELLRRNRESLGAHQPPPLLKQLVGIPNLPGSLCILTCSDSRVDPTQYLGLKIGEAFVLRNAGGRAVDALRSLQVISSIHPINLIVVVHHTDCGGLFTNDEEVRDKMCARAPAHRDSIRDKSFGTFQDIGIDESIREDVAMLKKWAFRSPETQVVGYALDIKTGKIRRVVGNNE</sequence>
<dbReference type="EMBL" id="JAGPXD010000002">
    <property type="protein sequence ID" value="KAH7369480.1"/>
    <property type="molecule type" value="Genomic_DNA"/>
</dbReference>
<dbReference type="PANTHER" id="PTHR43175">
    <property type="entry name" value="CARBONIC ANHYDRASE"/>
    <property type="match status" value="1"/>
</dbReference>
<evidence type="ECO:0000256" key="2">
    <source>
        <dbReference type="ARBA" id="ARBA00012925"/>
    </source>
</evidence>
<evidence type="ECO:0000313" key="10">
    <source>
        <dbReference type="Proteomes" id="UP000813385"/>
    </source>
</evidence>
<keyword evidence="3 7" id="KW-0479">Metal-binding</keyword>
<comment type="similarity">
    <text evidence="1 8">Belongs to the beta-class carbonic anhydrase family.</text>
</comment>